<dbReference type="AlphaFoldDB" id="A0A7X3S8B2"/>
<organism evidence="2 3">
    <name type="scientific">Stappia sediminis</name>
    <dbReference type="NCBI Taxonomy" id="2692190"/>
    <lineage>
        <taxon>Bacteria</taxon>
        <taxon>Pseudomonadati</taxon>
        <taxon>Pseudomonadota</taxon>
        <taxon>Alphaproteobacteria</taxon>
        <taxon>Hyphomicrobiales</taxon>
        <taxon>Stappiaceae</taxon>
        <taxon>Stappia</taxon>
    </lineage>
</organism>
<reference evidence="2 3" key="1">
    <citation type="submission" date="2019-12" db="EMBL/GenBank/DDBJ databases">
        <authorList>
            <person name="Li M."/>
        </authorList>
    </citation>
    <scope>NUCLEOTIDE SEQUENCE [LARGE SCALE GENOMIC DNA]</scope>
    <source>
        <strain evidence="2 3">GBMRC 2046</strain>
    </source>
</reference>
<name>A0A7X3S8B2_9HYPH</name>
<evidence type="ECO:0000259" key="1">
    <source>
        <dbReference type="Pfam" id="PF01408"/>
    </source>
</evidence>
<keyword evidence="3" id="KW-1185">Reference proteome</keyword>
<dbReference type="PANTHER" id="PTHR43377">
    <property type="entry name" value="BILIVERDIN REDUCTASE A"/>
    <property type="match status" value="1"/>
</dbReference>
<dbReference type="SUPFAM" id="SSF51735">
    <property type="entry name" value="NAD(P)-binding Rossmann-fold domains"/>
    <property type="match status" value="1"/>
</dbReference>
<sequence>MEKVALIGCGNIGRRHLQALAAANRPMQIFIQEPDLDARDAAVELITGVRRLEFEFMNSAREVSEASDGSLDLAIIATGANVRKVALAQLLDSVRPRTVLLEKVLLTSERDLQEVGHILSDLGVNAYVNCGRRGFPGYRQLKSELFGMKCTSFSVKGAGWGLCSNAVHFIDLAEYLFEEELTALSGKALDFGSFPAKRPGCIEISGRLTGKLESGGMISLECLSGQFQPIFIEVACGNLVWIIDEANREIKTLADGEVVRSRPFESRNVSEMSHLYVELLEGRSVLPDYNTSARQHGFLLRVIKAHLNLPEGESTHCPIS</sequence>
<dbReference type="Proteomes" id="UP000433101">
    <property type="component" value="Unassembled WGS sequence"/>
</dbReference>
<feature type="domain" description="Gfo/Idh/MocA-like oxidoreductase N-terminal" evidence="1">
    <location>
        <begin position="3"/>
        <end position="129"/>
    </location>
</feature>
<dbReference type="Gene3D" id="3.40.50.720">
    <property type="entry name" value="NAD(P)-binding Rossmann-like Domain"/>
    <property type="match status" value="1"/>
</dbReference>
<dbReference type="InterPro" id="IPR000683">
    <property type="entry name" value="Gfo/Idh/MocA-like_OxRdtase_N"/>
</dbReference>
<dbReference type="InterPro" id="IPR051450">
    <property type="entry name" value="Gfo/Idh/MocA_Oxidoreductases"/>
</dbReference>
<dbReference type="InterPro" id="IPR036291">
    <property type="entry name" value="NAD(P)-bd_dom_sf"/>
</dbReference>
<dbReference type="EMBL" id="WUMV01000003">
    <property type="protein sequence ID" value="MXN65580.1"/>
    <property type="molecule type" value="Genomic_DNA"/>
</dbReference>
<dbReference type="PANTHER" id="PTHR43377:SF1">
    <property type="entry name" value="BILIVERDIN REDUCTASE A"/>
    <property type="match status" value="1"/>
</dbReference>
<gene>
    <name evidence="2" type="ORF">GR183_11765</name>
</gene>
<protein>
    <recommendedName>
        <fullName evidence="1">Gfo/Idh/MocA-like oxidoreductase N-terminal domain-containing protein</fullName>
    </recommendedName>
</protein>
<dbReference type="RefSeq" id="WP_160775747.1">
    <property type="nucleotide sequence ID" value="NZ_WUMV01000003.1"/>
</dbReference>
<evidence type="ECO:0000313" key="2">
    <source>
        <dbReference type="EMBL" id="MXN65580.1"/>
    </source>
</evidence>
<dbReference type="Pfam" id="PF01408">
    <property type="entry name" value="GFO_IDH_MocA"/>
    <property type="match status" value="1"/>
</dbReference>
<evidence type="ECO:0000313" key="3">
    <source>
        <dbReference type="Proteomes" id="UP000433101"/>
    </source>
</evidence>
<accession>A0A7X3S8B2</accession>
<comment type="caution">
    <text evidence="2">The sequence shown here is derived from an EMBL/GenBank/DDBJ whole genome shotgun (WGS) entry which is preliminary data.</text>
</comment>
<dbReference type="GO" id="GO:0000166">
    <property type="term" value="F:nucleotide binding"/>
    <property type="evidence" value="ECO:0007669"/>
    <property type="project" value="InterPro"/>
</dbReference>
<proteinExistence type="predicted"/>